<dbReference type="Proteomes" id="UP000286974">
    <property type="component" value="Unassembled WGS sequence"/>
</dbReference>
<accession>A0A401FJL5</accession>
<protein>
    <submittedName>
        <fullName evidence="2">Uncharacterized protein</fullName>
    </submittedName>
</protein>
<sequence length="62" mass="6805">MGCTLLLNGARWSTVALGLIAILNLITYNFTMQADFDIWVSGFIILTILGIVNKFLVGGRNM</sequence>
<reference evidence="2 3" key="1">
    <citation type="submission" date="2017-11" db="EMBL/GenBank/DDBJ databases">
        <title>Draft Genome Sequence of Lactobacillus curieae NBRC 111893 isolated from Koso, a Japanese sugar-Vegetable Fermented Beverage.</title>
        <authorList>
            <person name="Chiou T.Y."/>
            <person name="Oshima K."/>
            <person name="Suda W."/>
            <person name="Hattori M."/>
            <person name="Takahashi T."/>
        </authorList>
    </citation>
    <scope>NUCLEOTIDE SEQUENCE [LARGE SCALE GENOMIC DNA]</scope>
    <source>
        <strain evidence="2 3">NBRC111893</strain>
    </source>
</reference>
<keyword evidence="1" id="KW-0472">Membrane</keyword>
<dbReference type="AlphaFoldDB" id="A0A401FJL5"/>
<name>A0A401FJL5_9LACO</name>
<feature type="transmembrane region" description="Helical" evidence="1">
    <location>
        <begin position="38"/>
        <end position="57"/>
    </location>
</feature>
<keyword evidence="1" id="KW-1133">Transmembrane helix</keyword>
<gene>
    <name evidence="2" type="ORF">NBRC111893_663</name>
</gene>
<keyword evidence="1" id="KW-0812">Transmembrane</keyword>
<evidence type="ECO:0000313" key="3">
    <source>
        <dbReference type="Proteomes" id="UP000286974"/>
    </source>
</evidence>
<comment type="caution">
    <text evidence="2">The sequence shown here is derived from an EMBL/GenBank/DDBJ whole genome shotgun (WGS) entry which is preliminary data.</text>
</comment>
<feature type="transmembrane region" description="Helical" evidence="1">
    <location>
        <begin position="12"/>
        <end position="32"/>
    </location>
</feature>
<keyword evidence="3" id="KW-1185">Reference proteome</keyword>
<evidence type="ECO:0000256" key="1">
    <source>
        <dbReference type="SAM" id="Phobius"/>
    </source>
</evidence>
<organism evidence="2 3">
    <name type="scientific">Lentilactobacillus kosonis</name>
    <dbReference type="NCBI Taxonomy" id="2810561"/>
    <lineage>
        <taxon>Bacteria</taxon>
        <taxon>Bacillati</taxon>
        <taxon>Bacillota</taxon>
        <taxon>Bacilli</taxon>
        <taxon>Lactobacillales</taxon>
        <taxon>Lactobacillaceae</taxon>
        <taxon>Lentilactobacillus</taxon>
    </lineage>
</organism>
<proteinExistence type="predicted"/>
<dbReference type="EMBL" id="BEXA01000001">
    <property type="protein sequence ID" value="GAY72517.1"/>
    <property type="molecule type" value="Genomic_DNA"/>
</dbReference>
<evidence type="ECO:0000313" key="2">
    <source>
        <dbReference type="EMBL" id="GAY72517.1"/>
    </source>
</evidence>